<accession>A0A165JQN8</accession>
<evidence type="ECO:0000313" key="2">
    <source>
        <dbReference type="EMBL" id="KZV95195.1"/>
    </source>
</evidence>
<protein>
    <recommendedName>
        <fullName evidence="4">MARVEL domain-containing protein</fullName>
    </recommendedName>
</protein>
<gene>
    <name evidence="2" type="ORF">EXIGLDRAFT_748248</name>
</gene>
<keyword evidence="3" id="KW-1185">Reference proteome</keyword>
<evidence type="ECO:0000256" key="1">
    <source>
        <dbReference type="SAM" id="Phobius"/>
    </source>
</evidence>
<feature type="transmembrane region" description="Helical" evidence="1">
    <location>
        <begin position="74"/>
        <end position="99"/>
    </location>
</feature>
<feature type="transmembrane region" description="Helical" evidence="1">
    <location>
        <begin position="41"/>
        <end position="67"/>
    </location>
</feature>
<evidence type="ECO:0000313" key="3">
    <source>
        <dbReference type="Proteomes" id="UP000077266"/>
    </source>
</evidence>
<keyword evidence="1" id="KW-0472">Membrane</keyword>
<keyword evidence="1" id="KW-0812">Transmembrane</keyword>
<dbReference type="Proteomes" id="UP000077266">
    <property type="component" value="Unassembled WGS sequence"/>
</dbReference>
<organism evidence="2 3">
    <name type="scientific">Exidia glandulosa HHB12029</name>
    <dbReference type="NCBI Taxonomy" id="1314781"/>
    <lineage>
        <taxon>Eukaryota</taxon>
        <taxon>Fungi</taxon>
        <taxon>Dikarya</taxon>
        <taxon>Basidiomycota</taxon>
        <taxon>Agaricomycotina</taxon>
        <taxon>Agaricomycetes</taxon>
        <taxon>Auriculariales</taxon>
        <taxon>Exidiaceae</taxon>
        <taxon>Exidia</taxon>
    </lineage>
</organism>
<dbReference type="InParanoid" id="A0A165JQN8"/>
<feature type="transmembrane region" description="Helical" evidence="1">
    <location>
        <begin position="125"/>
        <end position="145"/>
    </location>
</feature>
<reference evidence="2 3" key="1">
    <citation type="journal article" date="2016" name="Mol. Biol. Evol.">
        <title>Comparative Genomics of Early-Diverging Mushroom-Forming Fungi Provides Insights into the Origins of Lignocellulose Decay Capabilities.</title>
        <authorList>
            <person name="Nagy L.G."/>
            <person name="Riley R."/>
            <person name="Tritt A."/>
            <person name="Adam C."/>
            <person name="Daum C."/>
            <person name="Floudas D."/>
            <person name="Sun H."/>
            <person name="Yadav J.S."/>
            <person name="Pangilinan J."/>
            <person name="Larsson K.H."/>
            <person name="Matsuura K."/>
            <person name="Barry K."/>
            <person name="Labutti K."/>
            <person name="Kuo R."/>
            <person name="Ohm R.A."/>
            <person name="Bhattacharya S.S."/>
            <person name="Shirouzu T."/>
            <person name="Yoshinaga Y."/>
            <person name="Martin F.M."/>
            <person name="Grigoriev I.V."/>
            <person name="Hibbett D.S."/>
        </authorList>
    </citation>
    <scope>NUCLEOTIDE SEQUENCE [LARGE SCALE GENOMIC DNA]</scope>
    <source>
        <strain evidence="2 3">HHB12029</strain>
    </source>
</reference>
<keyword evidence="1" id="KW-1133">Transmembrane helix</keyword>
<evidence type="ECO:0008006" key="4">
    <source>
        <dbReference type="Google" id="ProtNLM"/>
    </source>
</evidence>
<dbReference type="AlphaFoldDB" id="A0A165JQN8"/>
<proteinExistence type="predicted"/>
<sequence length="158" mass="17856">MAGTTFHPFLFLLIAMLAIVEVGLNAWFVDHFDDVGWPTDRFHSLILLFLFTASWTALFALAYVWWIFSGAMHFLASVAGSTLFLVITATLWVVAAALFHDEIMSWDCTGQPIVSMCREAEAIEALGWTEFALCIITILAACFWVHSSRRNYRGSYYV</sequence>
<dbReference type="EMBL" id="KV425961">
    <property type="protein sequence ID" value="KZV95195.1"/>
    <property type="molecule type" value="Genomic_DNA"/>
</dbReference>
<dbReference type="OrthoDB" id="3226059at2759"/>
<feature type="transmembrane region" description="Helical" evidence="1">
    <location>
        <begin position="9"/>
        <end position="29"/>
    </location>
</feature>
<name>A0A165JQN8_EXIGL</name>